<protein>
    <recommendedName>
        <fullName evidence="5">Tape measure protein</fullName>
    </recommendedName>
</protein>
<feature type="transmembrane region" description="Helical" evidence="2">
    <location>
        <begin position="428"/>
        <end position="448"/>
    </location>
</feature>
<evidence type="ECO:0000256" key="2">
    <source>
        <dbReference type="SAM" id="Phobius"/>
    </source>
</evidence>
<feature type="coiled-coil region" evidence="1">
    <location>
        <begin position="240"/>
        <end position="325"/>
    </location>
</feature>
<feature type="coiled-coil region" evidence="1">
    <location>
        <begin position="22"/>
        <end position="66"/>
    </location>
</feature>
<dbReference type="EMBL" id="JANUGP010000004">
    <property type="protein sequence ID" value="MCS0601098.1"/>
    <property type="molecule type" value="Genomic_DNA"/>
</dbReference>
<keyword evidence="4" id="KW-1185">Reference proteome</keyword>
<proteinExistence type="predicted"/>
<keyword evidence="2" id="KW-0812">Transmembrane</keyword>
<feature type="transmembrane region" description="Helical" evidence="2">
    <location>
        <begin position="826"/>
        <end position="849"/>
    </location>
</feature>
<comment type="caution">
    <text evidence="3">The sequence shown here is derived from an EMBL/GenBank/DDBJ whole genome shotgun (WGS) entry which is preliminary data.</text>
</comment>
<keyword evidence="1" id="KW-0175">Coiled coil</keyword>
<keyword evidence="2" id="KW-1133">Transmembrane helix</keyword>
<dbReference type="SUPFAM" id="SSF48371">
    <property type="entry name" value="ARM repeat"/>
    <property type="match status" value="1"/>
</dbReference>
<dbReference type="InterPro" id="IPR016024">
    <property type="entry name" value="ARM-type_fold"/>
</dbReference>
<evidence type="ECO:0008006" key="5">
    <source>
        <dbReference type="Google" id="ProtNLM"/>
    </source>
</evidence>
<dbReference type="Proteomes" id="UP001205612">
    <property type="component" value="Unassembled WGS sequence"/>
</dbReference>
<feature type="transmembrane region" description="Helical" evidence="2">
    <location>
        <begin position="861"/>
        <end position="881"/>
    </location>
</feature>
<evidence type="ECO:0000313" key="4">
    <source>
        <dbReference type="Proteomes" id="UP001205612"/>
    </source>
</evidence>
<reference evidence="3 4" key="1">
    <citation type="submission" date="2022-08" db="EMBL/GenBank/DDBJ databases">
        <authorList>
            <person name="Somphong A."/>
            <person name="Phongsopitanun W."/>
        </authorList>
    </citation>
    <scope>NUCLEOTIDE SEQUENCE [LARGE SCALE GENOMIC DNA]</scope>
    <source>
        <strain evidence="3 4">LP11</strain>
    </source>
</reference>
<organism evidence="3 4">
    <name type="scientific">Streptomyces pyxinicus</name>
    <dbReference type="NCBI Taxonomy" id="2970331"/>
    <lineage>
        <taxon>Bacteria</taxon>
        <taxon>Bacillati</taxon>
        <taxon>Actinomycetota</taxon>
        <taxon>Actinomycetes</taxon>
        <taxon>Kitasatosporales</taxon>
        <taxon>Streptomycetaceae</taxon>
        <taxon>Streptomyces</taxon>
    </lineage>
</organism>
<evidence type="ECO:0000313" key="3">
    <source>
        <dbReference type="EMBL" id="MCS0601098.1"/>
    </source>
</evidence>
<feature type="transmembrane region" description="Helical" evidence="2">
    <location>
        <begin position="391"/>
        <end position="416"/>
    </location>
</feature>
<keyword evidence="2" id="KW-0472">Membrane</keyword>
<sequence length="1268" mass="133693">MPDGQVVGRVAIKILPETSKFKQEAEAELKKAEQGLEVKAKVVLDADDIKAQAEKIQAAAKNALKDIGLRVNLDNEDSVRAGIARLQAELNRLAETSIHVDLNGDDLGAALDLLNDRLDEIRTIRLTVDESSQDSIKAAIARIDAELAKLRSVDIDVHVNEAELLAVREMLANDLRLDLTVDYDDDASLKQALAKINAELAKIAEVNLTVGMDEESLKKAQEELRKRLDLRAEVALNWDMAEAQATADKVKAMLDDIKVNPKLDDRDVAKLKRQLEAAFLQMEELKAKITPELDAVAKRKVEHEIDDLQDKIDGLKAEIEPETSKSAIAAVMASMARLTRDRTVNLFPKVSVSAYTTAASMLKALSGGRVLSQTFEKLGNVLKNLDRSTPIIGTLATAIAGLASWGIAAASNLAALSASLAQIGATSLALPGILGGMAIGVGATIAAFKDFNKVLPEVKGQLSALQDLISSNFWAEAKKPIRDLIDSALPALRDGFAQTSTQLGQFFGGFATALKGSLAPELKGMFGDLSKSIDIATSGTGAFANVITTLGKVGAGYLPQLAQWFVDIAEKASNWLNQKGESGLKEEIDAGIQSLKDLGGVLFETGGILAGIARAATEAGGSTLGMLRDTLAGIHAAVDSSGAQQALVGVFTAAHQAMSNMAGQGGAQVKRFFSELASLITEVMPQVGTIIGTAIGGIADALSQPMVTLGVQDLFNGLEQGVNALVPALKPLGAALGAVLSIMGEMAENLGPLLAAALTPLANAFVSLTPAILPLIDLLGGALTGVFRQLAPVINQLAPVIADVLGQAFTALSQILPIVAQAFGQMLAAVAPLVLQLISGLAPILPLVAQFIGQIITAAMPLVDVLIQILSAILIPLIPVVQGIAETFLPLFAQAFDRLVQAVMPFLEALKSIIDFLMPVLAPAIEFLAELFLGTFVSAINGVALVFEGLKEIFKGVIDYLKAVFEFWYDFFTLNWGDLWDDAVNVFKSLMGILKGLWDTLLGAFITWLSVSFLGAAKKGLTAIKDAFKAGWDAVVNFGKSAWSNITSGFSSFFSGLWSKASSGISRIKSFFSDGWDSVRTTAISKFQSLVSTIETWIGKAASTVAKLPGKAKEALGDLSSTLKNAGIQLIKGFISGISGMFGAVKDKLGSLTDKLTSWKGPESLDKVILVNAGQLVINGFIAGLESRYDAVRKSLKGLTEDVAGTEFGAPSIGAFSTSRGVSSAVSAALAGQAGGTTKVLNYYAAPGSSIDSEEDLFAAANRARMGW</sequence>
<accession>A0ABT2AZI6</accession>
<evidence type="ECO:0000256" key="1">
    <source>
        <dbReference type="SAM" id="Coils"/>
    </source>
</evidence>
<gene>
    <name evidence="3" type="ORF">NX794_07615</name>
</gene>
<name>A0ABT2AZI6_9ACTN</name>
<dbReference type="RefSeq" id="WP_258777465.1">
    <property type="nucleotide sequence ID" value="NZ_JANUGP010000004.1"/>
</dbReference>